<keyword evidence="2" id="KW-1133">Transmembrane helix</keyword>
<accession>A0A327L0N1</accession>
<dbReference type="Proteomes" id="UP000249130">
    <property type="component" value="Unassembled WGS sequence"/>
</dbReference>
<proteinExistence type="predicted"/>
<comment type="caution">
    <text evidence="3">The sequence shown here is derived from an EMBL/GenBank/DDBJ whole genome shotgun (WGS) entry which is preliminary data.</text>
</comment>
<evidence type="ECO:0000313" key="4">
    <source>
        <dbReference type="Proteomes" id="UP000249130"/>
    </source>
</evidence>
<organism evidence="3 4">
    <name type="scientific">Rhodoplanes roseus</name>
    <dbReference type="NCBI Taxonomy" id="29409"/>
    <lineage>
        <taxon>Bacteria</taxon>
        <taxon>Pseudomonadati</taxon>
        <taxon>Pseudomonadota</taxon>
        <taxon>Alphaproteobacteria</taxon>
        <taxon>Hyphomicrobiales</taxon>
        <taxon>Nitrobacteraceae</taxon>
        <taxon>Rhodoplanes</taxon>
    </lineage>
</organism>
<feature type="region of interest" description="Disordered" evidence="1">
    <location>
        <begin position="1"/>
        <end position="30"/>
    </location>
</feature>
<feature type="transmembrane region" description="Helical" evidence="2">
    <location>
        <begin position="350"/>
        <end position="370"/>
    </location>
</feature>
<feature type="transmembrane region" description="Helical" evidence="2">
    <location>
        <begin position="326"/>
        <end position="344"/>
    </location>
</feature>
<evidence type="ECO:0000256" key="2">
    <source>
        <dbReference type="SAM" id="Phobius"/>
    </source>
</evidence>
<dbReference type="AlphaFoldDB" id="A0A327L0N1"/>
<protein>
    <submittedName>
        <fullName evidence="3">Signal transduction protein</fullName>
    </submittedName>
</protein>
<dbReference type="InterPro" id="IPR012830">
    <property type="entry name" value="Citrate_utilization_prot_B"/>
</dbReference>
<keyword evidence="2" id="KW-0812">Transmembrane</keyword>
<name>A0A327L0N1_9BRAD</name>
<gene>
    <name evidence="3" type="ORF">CH341_08670</name>
</gene>
<feature type="transmembrane region" description="Helical" evidence="2">
    <location>
        <begin position="252"/>
        <end position="274"/>
    </location>
</feature>
<keyword evidence="2" id="KW-0472">Membrane</keyword>
<evidence type="ECO:0000256" key="1">
    <source>
        <dbReference type="SAM" id="MobiDB-lite"/>
    </source>
</evidence>
<reference evidence="3 4" key="1">
    <citation type="submission" date="2017-07" db="EMBL/GenBank/DDBJ databases">
        <title>Draft Genome Sequences of Select Purple Nonsulfur Bacteria.</title>
        <authorList>
            <person name="Lasarre B."/>
            <person name="Mckinlay J.B."/>
        </authorList>
    </citation>
    <scope>NUCLEOTIDE SEQUENCE [LARGE SCALE GENOMIC DNA]</scope>
    <source>
        <strain evidence="3 4">DSM 5909</strain>
    </source>
</reference>
<dbReference type="NCBIfam" id="TIGR02484">
    <property type="entry name" value="CitB"/>
    <property type="match status" value="1"/>
</dbReference>
<feature type="transmembrane region" description="Helical" evidence="2">
    <location>
        <begin position="280"/>
        <end position="305"/>
    </location>
</feature>
<dbReference type="InterPro" id="IPR036197">
    <property type="entry name" value="NarG-like_sf"/>
</dbReference>
<evidence type="ECO:0000313" key="3">
    <source>
        <dbReference type="EMBL" id="RAI44509.1"/>
    </source>
</evidence>
<feature type="transmembrane region" description="Helical" evidence="2">
    <location>
        <begin position="130"/>
        <end position="150"/>
    </location>
</feature>
<keyword evidence="4" id="KW-1185">Reference proteome</keyword>
<feature type="transmembrane region" description="Helical" evidence="2">
    <location>
        <begin position="170"/>
        <end position="199"/>
    </location>
</feature>
<dbReference type="SUPFAM" id="SSF103501">
    <property type="entry name" value="Respiratory nitrate reductase 1 gamma chain"/>
    <property type="match status" value="1"/>
</dbReference>
<sequence>MCCAAATSRASGSRSPPSRAGSPARRPPVPRREIIEEAERVLQLCSACMYCDAYCAVFPAIAGKATFPIADVAHIANLCHGCRGCWYACQYAPPHPFAVNLPQALAAARRLSCAEVARPRWLASGFARNGFTVAAVVGGVTVLALAAVLLTVPYDTLFAVHRGAGAFYRVVPWGVMSAVAGLSFLWAVAAISASTLAFWRSIAPKTSRKAMRRALGPALRAVVTLENLGGDGHGCNDVGERLSDEKRIAHHVLVAGFGLTIVSTLSAAVWHHVAGARAPYAVVSLPVLAGLVGGVLMLLGTAGLAAIEARADRAPADPTEVRLNRVFLALLALVSASGLAVLALRETMLMGITLTLHLGLVTGFFLVLPASKMVHAPYRAAALWRAALDRIASPPRRSGGE</sequence>
<dbReference type="EMBL" id="NPEX01000042">
    <property type="protein sequence ID" value="RAI44509.1"/>
    <property type="molecule type" value="Genomic_DNA"/>
</dbReference>
<dbReference type="OrthoDB" id="9765258at2"/>
<feature type="compositionally biased region" description="Low complexity" evidence="1">
    <location>
        <begin position="1"/>
        <end position="24"/>
    </location>
</feature>